<evidence type="ECO:0000259" key="5">
    <source>
        <dbReference type="PROSITE" id="PS51747"/>
    </source>
</evidence>
<evidence type="ECO:0000256" key="3">
    <source>
        <dbReference type="ARBA" id="ARBA00022833"/>
    </source>
</evidence>
<dbReference type="PROSITE" id="PS00903">
    <property type="entry name" value="CYT_DCMP_DEAMINASES_1"/>
    <property type="match status" value="1"/>
</dbReference>
<evidence type="ECO:0000313" key="7">
    <source>
        <dbReference type="Proteomes" id="UP000751190"/>
    </source>
</evidence>
<evidence type="ECO:0000256" key="2">
    <source>
        <dbReference type="ARBA" id="ARBA00022801"/>
    </source>
</evidence>
<dbReference type="SUPFAM" id="SSF53927">
    <property type="entry name" value="Cytidine deaminase-like"/>
    <property type="match status" value="1"/>
</dbReference>
<dbReference type="Proteomes" id="UP000751190">
    <property type="component" value="Unassembled WGS sequence"/>
</dbReference>
<dbReference type="Pfam" id="PF00383">
    <property type="entry name" value="dCMP_cyt_deam_1"/>
    <property type="match status" value="1"/>
</dbReference>
<evidence type="ECO:0000313" key="6">
    <source>
        <dbReference type="EMBL" id="KAG8470627.1"/>
    </source>
</evidence>
<feature type="region of interest" description="Disordered" evidence="4">
    <location>
        <begin position="169"/>
        <end position="192"/>
    </location>
</feature>
<protein>
    <recommendedName>
        <fullName evidence="5">CMP/dCMP-type deaminase domain-containing protein</fullName>
    </recommendedName>
</protein>
<keyword evidence="1" id="KW-0479">Metal-binding</keyword>
<evidence type="ECO:0000256" key="1">
    <source>
        <dbReference type="ARBA" id="ARBA00022723"/>
    </source>
</evidence>
<gene>
    <name evidence="6" type="ORF">KFE25_009048</name>
</gene>
<dbReference type="PANTHER" id="PTHR11079:SF149">
    <property type="entry name" value="TRNA-SPECIFIC ADENOSINE DEAMINASE 2"/>
    <property type="match status" value="1"/>
</dbReference>
<proteinExistence type="predicted"/>
<dbReference type="GO" id="GO:0008270">
    <property type="term" value="F:zinc ion binding"/>
    <property type="evidence" value="ECO:0007669"/>
    <property type="project" value="InterPro"/>
</dbReference>
<dbReference type="InterPro" id="IPR016193">
    <property type="entry name" value="Cytidine_deaminase-like"/>
</dbReference>
<accession>A0A8J5XY52</accession>
<reference evidence="6" key="1">
    <citation type="submission" date="2021-05" db="EMBL/GenBank/DDBJ databases">
        <title>The genome of the haptophyte Pavlova lutheri (Diacronema luteri, Pavlovales) - a model for lipid biosynthesis in eukaryotic algae.</title>
        <authorList>
            <person name="Hulatt C.J."/>
            <person name="Posewitz M.C."/>
        </authorList>
    </citation>
    <scope>NUCLEOTIDE SEQUENCE</scope>
    <source>
        <strain evidence="6">NIVA-4/92</strain>
    </source>
</reference>
<dbReference type="Gene3D" id="3.40.140.10">
    <property type="entry name" value="Cytidine Deaminase, domain 2"/>
    <property type="match status" value="1"/>
</dbReference>
<comment type="caution">
    <text evidence="6">The sequence shown here is derived from an EMBL/GenBank/DDBJ whole genome shotgun (WGS) entry which is preliminary data.</text>
</comment>
<dbReference type="PANTHER" id="PTHR11079">
    <property type="entry name" value="CYTOSINE DEAMINASE FAMILY MEMBER"/>
    <property type="match status" value="1"/>
</dbReference>
<dbReference type="AlphaFoldDB" id="A0A8J5XY52"/>
<evidence type="ECO:0000256" key="4">
    <source>
        <dbReference type="SAM" id="MobiDB-lite"/>
    </source>
</evidence>
<dbReference type="CDD" id="cd01285">
    <property type="entry name" value="nucleoside_deaminase"/>
    <property type="match status" value="1"/>
</dbReference>
<name>A0A8J5XY52_DIALT</name>
<feature type="domain" description="CMP/dCMP-type deaminase" evidence="5">
    <location>
        <begin position="9"/>
        <end position="135"/>
    </location>
</feature>
<dbReference type="EMBL" id="JAGTXO010000001">
    <property type="protein sequence ID" value="KAG8470627.1"/>
    <property type="molecule type" value="Genomic_DNA"/>
</dbReference>
<dbReference type="GO" id="GO:0052717">
    <property type="term" value="F:tRNA-specific adenosine-34 deaminase activity"/>
    <property type="evidence" value="ECO:0007669"/>
    <property type="project" value="UniProtKB-EC"/>
</dbReference>
<organism evidence="6 7">
    <name type="scientific">Diacronema lutheri</name>
    <name type="common">Unicellular marine alga</name>
    <name type="synonym">Monochrysis lutheri</name>
    <dbReference type="NCBI Taxonomy" id="2081491"/>
    <lineage>
        <taxon>Eukaryota</taxon>
        <taxon>Haptista</taxon>
        <taxon>Haptophyta</taxon>
        <taxon>Pavlovophyceae</taxon>
        <taxon>Pavlovales</taxon>
        <taxon>Pavlovaceae</taxon>
        <taxon>Diacronema</taxon>
    </lineage>
</organism>
<dbReference type="PROSITE" id="PS51747">
    <property type="entry name" value="CYT_DCMP_DEAMINASES_2"/>
    <property type="match status" value="1"/>
</dbReference>
<dbReference type="GO" id="GO:0002100">
    <property type="term" value="P:tRNA wobble adenosine to inosine editing"/>
    <property type="evidence" value="ECO:0007669"/>
    <property type="project" value="InterPro"/>
</dbReference>
<keyword evidence="3" id="KW-0862">Zinc</keyword>
<keyword evidence="7" id="KW-1185">Reference proteome</keyword>
<dbReference type="InterPro" id="IPR002125">
    <property type="entry name" value="CMP_dCMP_dom"/>
</dbReference>
<keyword evidence="2" id="KW-0378">Hydrolase</keyword>
<dbReference type="InterPro" id="IPR016192">
    <property type="entry name" value="APOBEC/CMP_deaminase_Zn-bd"/>
</dbReference>
<sequence>MAAARFGVESREGNMRLALAEAEKALAVQEVPIGCVIVRNCDGHVVARGRNNTVATGDATRHAEFEAIDAALAHADTGAIASDLFDACTLYVTCEPCVMCAAALRYAGFRHVCFGCRNDKFGGCGSALSVHQAPTGGTSFQVEEGVFAEEAIALLRRFYANENVNAPQARKRQRNAPAAAGSESVDAEVEASDVRACVSGGGSESQSAEG</sequence>
<dbReference type="OMA" id="PCQMCAG"/>
<dbReference type="OrthoDB" id="1701769at2759"/>